<protein>
    <submittedName>
        <fullName evidence="1">Uncharacterized protein</fullName>
    </submittedName>
</protein>
<accession>A0A1H9IA15</accession>
<sequence length="267" mass="29055">MPPRTNSKRSREPSRFANSVFACKDCGREIDMSSTQADAVPNCPTCGEPMTLESSAPVIVHPASSGRTEIGFATNIHAKPTEWERVPRQFRREIAVWIERGYRPSAFIESILKNDLASHCYFADGETTATGPILRFMHHNAPPECFGSAAACEAWNKNGGLEGLKAASEDLQFSTTSEGLPAEWDMVPARYRTELDRWFTHGARPEAFMSAVLRNDFAGAVGRSDDGGRSLKAILSFLTFNAPNGCYGSEEAFAGWLAQGGLAGRAA</sequence>
<dbReference type="EMBL" id="FOFG01000007">
    <property type="protein sequence ID" value="SEQ71433.1"/>
    <property type="molecule type" value="Genomic_DNA"/>
</dbReference>
<dbReference type="Proteomes" id="UP000199647">
    <property type="component" value="Unassembled WGS sequence"/>
</dbReference>
<keyword evidence="2" id="KW-1185">Reference proteome</keyword>
<dbReference type="RefSeq" id="WP_092496604.1">
    <property type="nucleotide sequence ID" value="NZ_FOFG01000007.1"/>
</dbReference>
<dbReference type="AlphaFoldDB" id="A0A1H9IA15"/>
<name>A0A1H9IA15_9HYPH</name>
<dbReference type="OrthoDB" id="9813321at2"/>
<proteinExistence type="predicted"/>
<reference evidence="1 2" key="1">
    <citation type="submission" date="2016-10" db="EMBL/GenBank/DDBJ databases">
        <authorList>
            <person name="de Groot N.N."/>
        </authorList>
    </citation>
    <scope>NUCLEOTIDE SEQUENCE [LARGE SCALE GENOMIC DNA]</scope>
    <source>
        <strain evidence="1 2">A52C2</strain>
    </source>
</reference>
<evidence type="ECO:0000313" key="2">
    <source>
        <dbReference type="Proteomes" id="UP000199647"/>
    </source>
</evidence>
<dbReference type="STRING" id="1855383.SAMN05216548_10733"/>
<gene>
    <name evidence="1" type="ORF">SAMN05216548_10733</name>
</gene>
<organism evidence="1 2">
    <name type="scientific">Faunimonas pinastri</name>
    <dbReference type="NCBI Taxonomy" id="1855383"/>
    <lineage>
        <taxon>Bacteria</taxon>
        <taxon>Pseudomonadati</taxon>
        <taxon>Pseudomonadota</taxon>
        <taxon>Alphaproteobacteria</taxon>
        <taxon>Hyphomicrobiales</taxon>
        <taxon>Afifellaceae</taxon>
        <taxon>Faunimonas</taxon>
    </lineage>
</organism>
<evidence type="ECO:0000313" key="1">
    <source>
        <dbReference type="EMBL" id="SEQ71433.1"/>
    </source>
</evidence>